<keyword evidence="1" id="KW-0802">TPR repeat</keyword>
<dbReference type="Proteomes" id="UP000460298">
    <property type="component" value="Unassembled WGS sequence"/>
</dbReference>
<dbReference type="Gene3D" id="1.25.40.10">
    <property type="entry name" value="Tetratricopeptide repeat domain"/>
    <property type="match status" value="2"/>
</dbReference>
<dbReference type="AlphaFoldDB" id="A0A833LZF9"/>
<comment type="caution">
    <text evidence="2">The sequence shown here is derived from an EMBL/GenBank/DDBJ whole genome shotgun (WGS) entry which is preliminary data.</text>
</comment>
<reference evidence="2 3" key="1">
    <citation type="submission" date="2019-10" db="EMBL/GenBank/DDBJ databases">
        <title>Extracellular Electron Transfer in a Candidatus Methanoperedens spp. Enrichment Culture.</title>
        <authorList>
            <person name="Berger S."/>
            <person name="Rangel Shaw D."/>
            <person name="Berben T."/>
            <person name="In 'T Zandt M."/>
            <person name="Frank J."/>
            <person name="Reimann J."/>
            <person name="Jetten M.S.M."/>
            <person name="Welte C.U."/>
        </authorList>
    </citation>
    <scope>NUCLEOTIDE SEQUENCE [LARGE SCALE GENOMIC DNA]</scope>
    <source>
        <strain evidence="2">SB12</strain>
    </source>
</reference>
<dbReference type="PROSITE" id="PS50005">
    <property type="entry name" value="TPR"/>
    <property type="match status" value="1"/>
</dbReference>
<sequence length="149" mass="17314">MKSVWEQKKQLEADLKLHPTDGELWLDYAFLLEQEFILPEATISAFEKAQQLLPHQDLRLWLGRAYYQVGNSEKAIQVIMDSIADDPRPEAFCTLANLYWRSDDLLSAREACEKSIEIDSTYEEAYYLLGKSWRDQQEDKAIAETLPPD</sequence>
<dbReference type="Pfam" id="PF13181">
    <property type="entry name" value="TPR_8"/>
    <property type="match status" value="2"/>
</dbReference>
<dbReference type="InterPro" id="IPR011990">
    <property type="entry name" value="TPR-like_helical_dom_sf"/>
</dbReference>
<dbReference type="EMBL" id="WBUI01000032">
    <property type="protein sequence ID" value="KAB2929361.1"/>
    <property type="molecule type" value="Genomic_DNA"/>
</dbReference>
<dbReference type="SUPFAM" id="SSF48452">
    <property type="entry name" value="TPR-like"/>
    <property type="match status" value="1"/>
</dbReference>
<gene>
    <name evidence="2" type="ORF">F9K24_20010</name>
</gene>
<evidence type="ECO:0000313" key="3">
    <source>
        <dbReference type="Proteomes" id="UP000460298"/>
    </source>
</evidence>
<evidence type="ECO:0008006" key="4">
    <source>
        <dbReference type="Google" id="ProtNLM"/>
    </source>
</evidence>
<feature type="repeat" description="TPR" evidence="1">
    <location>
        <begin position="56"/>
        <end position="89"/>
    </location>
</feature>
<dbReference type="InterPro" id="IPR019734">
    <property type="entry name" value="TPR_rpt"/>
</dbReference>
<accession>A0A833LZF9</accession>
<dbReference type="SMART" id="SM00028">
    <property type="entry name" value="TPR"/>
    <property type="match status" value="1"/>
</dbReference>
<proteinExistence type="predicted"/>
<name>A0A833LZF9_9LEPT</name>
<protein>
    <recommendedName>
        <fullName evidence="4">Tetratricopeptide repeat protein</fullName>
    </recommendedName>
</protein>
<evidence type="ECO:0000256" key="1">
    <source>
        <dbReference type="PROSITE-ProRule" id="PRU00339"/>
    </source>
</evidence>
<organism evidence="2 3">
    <name type="scientific">Leptonema illini</name>
    <dbReference type="NCBI Taxonomy" id="183"/>
    <lineage>
        <taxon>Bacteria</taxon>
        <taxon>Pseudomonadati</taxon>
        <taxon>Spirochaetota</taxon>
        <taxon>Spirochaetia</taxon>
        <taxon>Leptospirales</taxon>
        <taxon>Leptospiraceae</taxon>
        <taxon>Leptonema</taxon>
    </lineage>
</organism>
<evidence type="ECO:0000313" key="2">
    <source>
        <dbReference type="EMBL" id="KAB2929361.1"/>
    </source>
</evidence>